<keyword evidence="7" id="KW-0238">DNA-binding</keyword>
<evidence type="ECO:0000256" key="6">
    <source>
        <dbReference type="ARBA" id="ARBA00023015"/>
    </source>
</evidence>
<organism evidence="13">
    <name type="scientific">Timema shepardi</name>
    <name type="common">Walking stick</name>
    <dbReference type="NCBI Taxonomy" id="629360"/>
    <lineage>
        <taxon>Eukaryota</taxon>
        <taxon>Metazoa</taxon>
        <taxon>Ecdysozoa</taxon>
        <taxon>Arthropoda</taxon>
        <taxon>Hexapoda</taxon>
        <taxon>Insecta</taxon>
        <taxon>Pterygota</taxon>
        <taxon>Neoptera</taxon>
        <taxon>Polyneoptera</taxon>
        <taxon>Phasmatodea</taxon>
        <taxon>Timematodea</taxon>
        <taxon>Timematoidea</taxon>
        <taxon>Timematidae</taxon>
        <taxon>Timema</taxon>
    </lineage>
</organism>
<keyword evidence="4 11" id="KW-0863">Zinc-finger</keyword>
<keyword evidence="3" id="KW-0677">Repeat</keyword>
<dbReference type="SMART" id="SM00355">
    <property type="entry name" value="ZnF_C2H2"/>
    <property type="match status" value="2"/>
</dbReference>
<evidence type="ECO:0000256" key="10">
    <source>
        <dbReference type="ARBA" id="ARBA00037948"/>
    </source>
</evidence>
<dbReference type="PANTHER" id="PTHR24388">
    <property type="entry name" value="ZINC FINGER PROTEIN"/>
    <property type="match status" value="1"/>
</dbReference>
<evidence type="ECO:0000256" key="7">
    <source>
        <dbReference type="ARBA" id="ARBA00023125"/>
    </source>
</evidence>
<dbReference type="FunFam" id="3.30.160.60:FF:001289">
    <property type="entry name" value="Zinc finger protein 574"/>
    <property type="match status" value="1"/>
</dbReference>
<dbReference type="PROSITE" id="PS50157">
    <property type="entry name" value="ZINC_FINGER_C2H2_2"/>
    <property type="match status" value="2"/>
</dbReference>
<dbReference type="InterPro" id="IPR036236">
    <property type="entry name" value="Znf_C2H2_sf"/>
</dbReference>
<dbReference type="GO" id="GO:0005634">
    <property type="term" value="C:nucleus"/>
    <property type="evidence" value="ECO:0007669"/>
    <property type="project" value="UniProtKB-SubCell"/>
</dbReference>
<dbReference type="AlphaFoldDB" id="A0A7R9G1B7"/>
<evidence type="ECO:0000256" key="3">
    <source>
        <dbReference type="ARBA" id="ARBA00022737"/>
    </source>
</evidence>
<proteinExistence type="inferred from homology"/>
<dbReference type="GO" id="GO:0000978">
    <property type="term" value="F:RNA polymerase II cis-regulatory region sequence-specific DNA binding"/>
    <property type="evidence" value="ECO:0007669"/>
    <property type="project" value="TreeGrafter"/>
</dbReference>
<dbReference type="GO" id="GO:0007417">
    <property type="term" value="P:central nervous system development"/>
    <property type="evidence" value="ECO:0007669"/>
    <property type="project" value="UniProtKB-ARBA"/>
</dbReference>
<sequence length="138" mass="15241">MRTRLVWFYGHEEVEVRIPARCSLEGLILNGCPYSLPANVGEKPFKCSICTKAFADKSNLRAHVQTHSNTKPHMCGRCGKAFALKSYLYKHEESSCMRAHPRVEGTCSPSQDKMTQLSPTPPLNVPSPGRILGVAIAV</sequence>
<dbReference type="FunFam" id="3.30.160.60:FF:000207">
    <property type="entry name" value="zinc finger protein SNAI2"/>
    <property type="match status" value="1"/>
</dbReference>
<dbReference type="SUPFAM" id="SSF57667">
    <property type="entry name" value="beta-beta-alpha zinc fingers"/>
    <property type="match status" value="1"/>
</dbReference>
<evidence type="ECO:0000256" key="11">
    <source>
        <dbReference type="PROSITE-ProRule" id="PRU00042"/>
    </source>
</evidence>
<dbReference type="PROSITE" id="PS00028">
    <property type="entry name" value="ZINC_FINGER_C2H2_1"/>
    <property type="match status" value="1"/>
</dbReference>
<evidence type="ECO:0000259" key="12">
    <source>
        <dbReference type="PROSITE" id="PS50157"/>
    </source>
</evidence>
<protein>
    <recommendedName>
        <fullName evidence="12">C2H2-type domain-containing protein</fullName>
    </recommendedName>
</protein>
<keyword evidence="2" id="KW-0479">Metal-binding</keyword>
<comment type="similarity">
    <text evidence="10">Belongs to the snail C2H2-type zinc-finger protein family.</text>
</comment>
<evidence type="ECO:0000256" key="5">
    <source>
        <dbReference type="ARBA" id="ARBA00022833"/>
    </source>
</evidence>
<keyword evidence="6" id="KW-0805">Transcription regulation</keyword>
<reference evidence="13" key="1">
    <citation type="submission" date="2020-11" db="EMBL/GenBank/DDBJ databases">
        <authorList>
            <person name="Tran Van P."/>
        </authorList>
    </citation>
    <scope>NUCLEOTIDE SEQUENCE</scope>
</reference>
<dbReference type="GO" id="GO:0055059">
    <property type="term" value="P:asymmetric neuroblast division"/>
    <property type="evidence" value="ECO:0007669"/>
    <property type="project" value="UniProtKB-ARBA"/>
</dbReference>
<keyword evidence="9" id="KW-0539">Nucleus</keyword>
<dbReference type="InterPro" id="IPR050527">
    <property type="entry name" value="Snail/Krueppel_Znf"/>
</dbReference>
<dbReference type="GO" id="GO:0060562">
    <property type="term" value="P:epithelial tube morphogenesis"/>
    <property type="evidence" value="ECO:0007669"/>
    <property type="project" value="UniProtKB-ARBA"/>
</dbReference>
<name>A0A7R9G1B7_TIMSH</name>
<dbReference type="GO" id="GO:2000177">
    <property type="term" value="P:regulation of neural precursor cell proliferation"/>
    <property type="evidence" value="ECO:0007669"/>
    <property type="project" value="UniProtKB-ARBA"/>
</dbReference>
<feature type="domain" description="C2H2-type" evidence="12">
    <location>
        <begin position="45"/>
        <end position="72"/>
    </location>
</feature>
<keyword evidence="8" id="KW-0804">Transcription</keyword>
<dbReference type="Gene3D" id="3.30.160.60">
    <property type="entry name" value="Classic Zinc Finger"/>
    <property type="match status" value="2"/>
</dbReference>
<evidence type="ECO:0000313" key="13">
    <source>
        <dbReference type="EMBL" id="CAD7263242.1"/>
    </source>
</evidence>
<gene>
    <name evidence="13" type="ORF">TSIB3V08_LOCUS7328</name>
</gene>
<evidence type="ECO:0000256" key="1">
    <source>
        <dbReference type="ARBA" id="ARBA00004123"/>
    </source>
</evidence>
<dbReference type="Pfam" id="PF00096">
    <property type="entry name" value="zf-C2H2"/>
    <property type="match status" value="2"/>
</dbReference>
<evidence type="ECO:0000256" key="8">
    <source>
        <dbReference type="ARBA" id="ARBA00023163"/>
    </source>
</evidence>
<evidence type="ECO:0000256" key="4">
    <source>
        <dbReference type="ARBA" id="ARBA00022771"/>
    </source>
</evidence>
<evidence type="ECO:0000256" key="2">
    <source>
        <dbReference type="ARBA" id="ARBA00022723"/>
    </source>
</evidence>
<accession>A0A7R9G1B7</accession>
<dbReference type="GO" id="GO:0000981">
    <property type="term" value="F:DNA-binding transcription factor activity, RNA polymerase II-specific"/>
    <property type="evidence" value="ECO:0007669"/>
    <property type="project" value="TreeGrafter"/>
</dbReference>
<dbReference type="PANTHER" id="PTHR24388:SF100">
    <property type="entry name" value="ZINC FINGER PROTEIN 423"/>
    <property type="match status" value="1"/>
</dbReference>
<keyword evidence="5" id="KW-0862">Zinc</keyword>
<dbReference type="InterPro" id="IPR013087">
    <property type="entry name" value="Znf_C2H2_type"/>
</dbReference>
<feature type="domain" description="C2H2-type" evidence="12">
    <location>
        <begin position="73"/>
        <end position="100"/>
    </location>
</feature>
<dbReference type="GO" id="GO:0008270">
    <property type="term" value="F:zinc ion binding"/>
    <property type="evidence" value="ECO:0007669"/>
    <property type="project" value="UniProtKB-KW"/>
</dbReference>
<comment type="subcellular location">
    <subcellularLocation>
        <location evidence="1">Nucleus</location>
    </subcellularLocation>
</comment>
<dbReference type="EMBL" id="OC003394">
    <property type="protein sequence ID" value="CAD7263242.1"/>
    <property type="molecule type" value="Genomic_DNA"/>
</dbReference>
<evidence type="ECO:0000256" key="9">
    <source>
        <dbReference type="ARBA" id="ARBA00023242"/>
    </source>
</evidence>